<evidence type="ECO:0000313" key="2">
    <source>
        <dbReference type="EMBL" id="DAE24020.1"/>
    </source>
</evidence>
<reference evidence="2" key="1">
    <citation type="journal article" date="2021" name="Proc. Natl. Acad. Sci. U.S.A.">
        <title>A Catalog of Tens of Thousands of Viruses from Human Metagenomes Reveals Hidden Associations with Chronic Diseases.</title>
        <authorList>
            <person name="Tisza M.J."/>
            <person name="Buck C.B."/>
        </authorList>
    </citation>
    <scope>NUCLEOTIDE SEQUENCE</scope>
    <source>
        <strain evidence="2">CtoiA13</strain>
    </source>
</reference>
<keyword evidence="1" id="KW-0812">Transmembrane</keyword>
<keyword evidence="1" id="KW-1133">Transmembrane helix</keyword>
<keyword evidence="1" id="KW-0472">Membrane</keyword>
<feature type="transmembrane region" description="Helical" evidence="1">
    <location>
        <begin position="6"/>
        <end position="28"/>
    </location>
</feature>
<evidence type="ECO:0000256" key="1">
    <source>
        <dbReference type="SAM" id="Phobius"/>
    </source>
</evidence>
<sequence length="77" mass="8858">MLDNRVLKFGTAGLILGTVIVSNVKSYLRGRKAMKENMIKTLDDIQETIILEKNTKKTLAEMYMMLEESKRKYSNIS</sequence>
<dbReference type="EMBL" id="BK015765">
    <property type="protein sequence ID" value="DAE24020.1"/>
    <property type="molecule type" value="Genomic_DNA"/>
</dbReference>
<organism evidence="2">
    <name type="scientific">Siphoviridae sp. ctoiA13</name>
    <dbReference type="NCBI Taxonomy" id="2826462"/>
    <lineage>
        <taxon>Viruses</taxon>
        <taxon>Duplodnaviria</taxon>
        <taxon>Heunggongvirae</taxon>
        <taxon>Uroviricota</taxon>
        <taxon>Caudoviricetes</taxon>
    </lineage>
</organism>
<name>A0A8S5QZB6_9CAUD</name>
<proteinExistence type="predicted"/>
<protein>
    <submittedName>
        <fullName evidence="2">Uncharacterized protein</fullName>
    </submittedName>
</protein>
<accession>A0A8S5QZB6</accession>